<feature type="transmembrane region" description="Helical" evidence="1">
    <location>
        <begin position="163"/>
        <end position="185"/>
    </location>
</feature>
<feature type="transmembrane region" description="Helical" evidence="1">
    <location>
        <begin position="200"/>
        <end position="224"/>
    </location>
</feature>
<dbReference type="EMBL" id="BAAACI010000018">
    <property type="protein sequence ID" value="GAA0779722.1"/>
    <property type="molecule type" value="Genomic_DNA"/>
</dbReference>
<feature type="transmembrane region" description="Helical" evidence="1">
    <location>
        <begin position="68"/>
        <end position="85"/>
    </location>
</feature>
<protein>
    <submittedName>
        <fullName evidence="2">CadD family cadmium resistance transporter</fullName>
    </submittedName>
</protein>
<sequence length="228" mass="25580">MISTIITAFISFASTNIDDIFILMLFFSQINNGMEKRHIIIGQYLGIILLITISIIGALGVSLIPSEYVGLLGLVPIYLGVKAYIGHKKDHKNNVDIGQRQIQNSEDLELIKITDIKEEGILSFVMKFINPSAVKVLGLTFANGADNIGIYIPLFSSMSLRDIFITVIVFMFLTALWCFIGMKLAEHSLIQRIIEKYKNIFIPIVFIGLGIFILIESETISFIIKKIF</sequence>
<name>A0ABP3W8I9_CLOSU</name>
<evidence type="ECO:0000256" key="1">
    <source>
        <dbReference type="SAM" id="Phobius"/>
    </source>
</evidence>
<dbReference type="Pfam" id="PF03596">
    <property type="entry name" value="Cad"/>
    <property type="match status" value="2"/>
</dbReference>
<evidence type="ECO:0000313" key="2">
    <source>
        <dbReference type="EMBL" id="GAA0779722.1"/>
    </source>
</evidence>
<feature type="transmembrane region" description="Helical" evidence="1">
    <location>
        <begin position="39"/>
        <end position="62"/>
    </location>
</feature>
<keyword evidence="3" id="KW-1185">Reference proteome</keyword>
<keyword evidence="1" id="KW-0812">Transmembrane</keyword>
<dbReference type="Proteomes" id="UP001501047">
    <property type="component" value="Unassembled WGS sequence"/>
</dbReference>
<proteinExistence type="predicted"/>
<dbReference type="InterPro" id="IPR004676">
    <property type="entry name" value="Cd-R_transporter"/>
</dbReference>
<feature type="transmembrane region" description="Helical" evidence="1">
    <location>
        <begin position="6"/>
        <end position="27"/>
    </location>
</feature>
<organism evidence="2 3">
    <name type="scientific">Clostridium subterminale</name>
    <dbReference type="NCBI Taxonomy" id="1550"/>
    <lineage>
        <taxon>Bacteria</taxon>
        <taxon>Bacillati</taxon>
        <taxon>Bacillota</taxon>
        <taxon>Clostridia</taxon>
        <taxon>Eubacteriales</taxon>
        <taxon>Clostridiaceae</taxon>
        <taxon>Clostridium</taxon>
    </lineage>
</organism>
<reference evidence="3" key="1">
    <citation type="journal article" date="2019" name="Int. J. Syst. Evol. Microbiol.">
        <title>The Global Catalogue of Microorganisms (GCM) 10K type strain sequencing project: providing services to taxonomists for standard genome sequencing and annotation.</title>
        <authorList>
            <consortium name="The Broad Institute Genomics Platform"/>
            <consortium name="The Broad Institute Genome Sequencing Center for Infectious Disease"/>
            <person name="Wu L."/>
            <person name="Ma J."/>
        </authorList>
    </citation>
    <scope>NUCLEOTIDE SEQUENCE [LARGE SCALE GENOMIC DNA]</scope>
    <source>
        <strain evidence="3">JCM 1417</strain>
    </source>
</reference>
<comment type="caution">
    <text evidence="2">The sequence shown here is derived from an EMBL/GenBank/DDBJ whole genome shotgun (WGS) entry which is preliminary data.</text>
</comment>
<gene>
    <name evidence="2" type="ORF">GCM10008908_38790</name>
</gene>
<keyword evidence="1" id="KW-0472">Membrane</keyword>
<evidence type="ECO:0000313" key="3">
    <source>
        <dbReference type="Proteomes" id="UP001501047"/>
    </source>
</evidence>
<accession>A0ABP3W8I9</accession>
<keyword evidence="1" id="KW-1133">Transmembrane helix</keyword>